<feature type="domain" description="Right handed beta helix" evidence="5">
    <location>
        <begin position="396"/>
        <end position="562"/>
    </location>
</feature>
<sequence length="566" mass="59129">MPCHERAAPSVERYRCSSCCYRPCPCPPRRAPHRPCPPRRAPHRPCPPRWAPHRSTGPARRPTAPLRRPGTASPARHRFAGPASSAAPTVHHPVADSWVDSINPARNYGTGRYLKVDGSPREVTYLRFEVTTAGSTPSAVLRVYAETASSTGFAVHPVEDGAWGETTITYLTAPAVGAVANSTGPVSAGRWVSVDVSSLVTGNGPVTIALTTSNDTGMKLTSREGTNRPELVVPGPANPSPYTVSRSGDTYRAVSAAAGPTFTGSLKSVVESAVAELNPLGGGTVTFGAGTFDFGSQYLKLESIRNIIFAGAGMTATVLRNSSSAAADTEPFNTKGLNGVVIRDLTVHAGGPARTTSDALDFDDGNNVLVERVRVTASRGRGVVFDGKNQTWSSMGNTVRDCEITGTASDGIELLASSGNTVSGCSISAVGGHGIQINRASSGADQPNKTADHNIVSDNTIDQAGQDGINVDSGNDNRIADNHITDSANVTPNHDGIRIATISGVSCTDNIVTGNVAIDNQAVKTQRYGLHITSAGCVRTVVGTGNDFTGNKLNAIRDMGTDTLYR</sequence>
<evidence type="ECO:0000259" key="5">
    <source>
        <dbReference type="Pfam" id="PF13229"/>
    </source>
</evidence>
<organism evidence="7 8">
    <name type="scientific">Micromonospora yangpuensis</name>
    <dbReference type="NCBI Taxonomy" id="683228"/>
    <lineage>
        <taxon>Bacteria</taxon>
        <taxon>Bacillati</taxon>
        <taxon>Actinomycetota</taxon>
        <taxon>Actinomycetes</taxon>
        <taxon>Micromonosporales</taxon>
        <taxon>Micromonosporaceae</taxon>
        <taxon>Micromonospora</taxon>
    </lineage>
</organism>
<feature type="region of interest" description="Disordered" evidence="4">
    <location>
        <begin position="32"/>
        <end position="90"/>
    </location>
</feature>
<proteinExistence type="predicted"/>
<feature type="compositionally biased region" description="Low complexity" evidence="4">
    <location>
        <begin position="56"/>
        <end position="72"/>
    </location>
</feature>
<dbReference type="Gene3D" id="2.160.20.10">
    <property type="entry name" value="Single-stranded right-handed beta-helix, Pectin lyase-like"/>
    <property type="match status" value="1"/>
</dbReference>
<dbReference type="SMART" id="SM00710">
    <property type="entry name" value="PbH1"/>
    <property type="match status" value="7"/>
</dbReference>
<dbReference type="GO" id="GO:0005576">
    <property type="term" value="C:extracellular region"/>
    <property type="evidence" value="ECO:0007669"/>
    <property type="project" value="UniProtKB-SubCell"/>
</dbReference>
<gene>
    <name evidence="7" type="ORF">GA0070617_1391</name>
</gene>
<dbReference type="InterPro" id="IPR039448">
    <property type="entry name" value="Beta_helix"/>
</dbReference>
<dbReference type="Pfam" id="PF24517">
    <property type="entry name" value="CBM96"/>
    <property type="match status" value="1"/>
</dbReference>
<keyword evidence="8" id="KW-1185">Reference proteome</keyword>
<dbReference type="STRING" id="683228.GA0070617_1391"/>
<keyword evidence="2" id="KW-0964">Secreted</keyword>
<protein>
    <submittedName>
        <fullName evidence="7">Parallel beta-helix repeat (Two copies)</fullName>
    </submittedName>
</protein>
<dbReference type="NCBIfam" id="NF033679">
    <property type="entry name" value="DNRLRE_dom"/>
    <property type="match status" value="1"/>
</dbReference>
<keyword evidence="3" id="KW-0732">Signal</keyword>
<dbReference type="InterPro" id="IPR055372">
    <property type="entry name" value="CBM96"/>
</dbReference>
<dbReference type="Pfam" id="PF13229">
    <property type="entry name" value="Beta_helix"/>
    <property type="match status" value="1"/>
</dbReference>
<evidence type="ECO:0000313" key="8">
    <source>
        <dbReference type="Proteomes" id="UP000198937"/>
    </source>
</evidence>
<dbReference type="RefSeq" id="WP_425312152.1">
    <property type="nucleotide sequence ID" value="NZ_FMIA01000002.1"/>
</dbReference>
<dbReference type="EMBL" id="FMIA01000002">
    <property type="protein sequence ID" value="SCL50131.1"/>
    <property type="molecule type" value="Genomic_DNA"/>
</dbReference>
<feature type="domain" description="Carbohydrate-binding module family 96" evidence="6">
    <location>
        <begin position="91"/>
        <end position="233"/>
    </location>
</feature>
<reference evidence="8" key="1">
    <citation type="submission" date="2016-06" db="EMBL/GenBank/DDBJ databases">
        <authorList>
            <person name="Varghese N."/>
            <person name="Submissions Spin"/>
        </authorList>
    </citation>
    <scope>NUCLEOTIDE SEQUENCE [LARGE SCALE GENOMIC DNA]</scope>
    <source>
        <strain evidence="8">DSM 45577</strain>
    </source>
</reference>
<comment type="subcellular location">
    <subcellularLocation>
        <location evidence="1">Secreted</location>
    </subcellularLocation>
</comment>
<dbReference type="InterPro" id="IPR022441">
    <property type="entry name" value="Para_beta_helix_rpt-2"/>
</dbReference>
<evidence type="ECO:0000256" key="4">
    <source>
        <dbReference type="SAM" id="MobiDB-lite"/>
    </source>
</evidence>
<evidence type="ECO:0000256" key="2">
    <source>
        <dbReference type="ARBA" id="ARBA00022525"/>
    </source>
</evidence>
<accession>A0A1C6U892</accession>
<evidence type="ECO:0000313" key="7">
    <source>
        <dbReference type="EMBL" id="SCL50131.1"/>
    </source>
</evidence>
<evidence type="ECO:0000256" key="3">
    <source>
        <dbReference type="ARBA" id="ARBA00022729"/>
    </source>
</evidence>
<dbReference type="InterPro" id="IPR006626">
    <property type="entry name" value="PbH1"/>
</dbReference>
<dbReference type="Proteomes" id="UP000198937">
    <property type="component" value="Unassembled WGS sequence"/>
</dbReference>
<dbReference type="NCBIfam" id="TIGR03804">
    <property type="entry name" value="para_beta_helix"/>
    <property type="match status" value="1"/>
</dbReference>
<dbReference type="InterPro" id="IPR012334">
    <property type="entry name" value="Pectin_lyas_fold"/>
</dbReference>
<evidence type="ECO:0000256" key="1">
    <source>
        <dbReference type="ARBA" id="ARBA00004613"/>
    </source>
</evidence>
<name>A0A1C6U892_9ACTN</name>
<dbReference type="AlphaFoldDB" id="A0A1C6U892"/>
<feature type="compositionally biased region" description="Basic residues" evidence="4">
    <location>
        <begin position="32"/>
        <end position="43"/>
    </location>
</feature>
<dbReference type="SUPFAM" id="SSF51126">
    <property type="entry name" value="Pectin lyase-like"/>
    <property type="match status" value="1"/>
</dbReference>
<evidence type="ECO:0000259" key="6">
    <source>
        <dbReference type="Pfam" id="PF24517"/>
    </source>
</evidence>
<dbReference type="InterPro" id="IPR011050">
    <property type="entry name" value="Pectin_lyase_fold/virulence"/>
</dbReference>